<gene>
    <name evidence="1" type="ORF">PODLI_1B007586</name>
</gene>
<name>A0AA35P4F3_9SAUR</name>
<evidence type="ECO:0000313" key="1">
    <source>
        <dbReference type="EMBL" id="CAI5772525.1"/>
    </source>
</evidence>
<dbReference type="EMBL" id="OX395129">
    <property type="protein sequence ID" value="CAI5772525.1"/>
    <property type="molecule type" value="Genomic_DNA"/>
</dbReference>
<keyword evidence="2" id="KW-1185">Reference proteome</keyword>
<accession>A0AA35P4F3</accession>
<dbReference type="Proteomes" id="UP001178461">
    <property type="component" value="Chromosome 4"/>
</dbReference>
<organism evidence="1 2">
    <name type="scientific">Podarcis lilfordi</name>
    <name type="common">Lilford's wall lizard</name>
    <dbReference type="NCBI Taxonomy" id="74358"/>
    <lineage>
        <taxon>Eukaryota</taxon>
        <taxon>Metazoa</taxon>
        <taxon>Chordata</taxon>
        <taxon>Craniata</taxon>
        <taxon>Vertebrata</taxon>
        <taxon>Euteleostomi</taxon>
        <taxon>Lepidosauria</taxon>
        <taxon>Squamata</taxon>
        <taxon>Bifurcata</taxon>
        <taxon>Unidentata</taxon>
        <taxon>Episquamata</taxon>
        <taxon>Laterata</taxon>
        <taxon>Lacertibaenia</taxon>
        <taxon>Lacertidae</taxon>
        <taxon>Podarcis</taxon>
    </lineage>
</organism>
<evidence type="ECO:0000313" key="2">
    <source>
        <dbReference type="Proteomes" id="UP001178461"/>
    </source>
</evidence>
<reference evidence="1" key="1">
    <citation type="submission" date="2022-12" db="EMBL/GenBank/DDBJ databases">
        <authorList>
            <person name="Alioto T."/>
            <person name="Alioto T."/>
            <person name="Gomez Garrido J."/>
        </authorList>
    </citation>
    <scope>NUCLEOTIDE SEQUENCE</scope>
</reference>
<dbReference type="AlphaFoldDB" id="A0AA35P4F3"/>
<protein>
    <submittedName>
        <fullName evidence="1">Uncharacterized protein</fullName>
    </submittedName>
</protein>
<proteinExistence type="predicted"/>
<sequence length="53" mass="5856">MVPREQPSSSFRWRVVSGSDRNLEPGFDPGVNIPKAGLQNGRGWQQGGRAYLV</sequence>